<sequence length="293" mass="32898">MPPKVDTETLFKSEAFAAQYKVAEAFTGPFGESLIGQTKLVEDAKARPDQPLFVLDNACGTGIISSLLNEKLDSSIKRNWKLTCGDISTPLLEYTGRRMKEEDWQNAETKVVNAQETGLPSDYFTHVFSAFVLMAIPDPFKALDETVRILQPGGTIAFSTWIEPGWLPIARKAIATIPGNLPFPKTQEFLSITGDGEWSSVTWIESQLKERGLEDINVHSESRNLSVPSSRFTDITMMMLIVIIKSFWTDKQRKENEDKVRPAVEKYVVDTYGENADIEMKWVAIISTARKPQ</sequence>
<dbReference type="GO" id="GO:0008757">
    <property type="term" value="F:S-adenosylmethionine-dependent methyltransferase activity"/>
    <property type="evidence" value="ECO:0007669"/>
    <property type="project" value="InterPro"/>
</dbReference>
<dbReference type="InterPro" id="IPR029063">
    <property type="entry name" value="SAM-dependent_MTases_sf"/>
</dbReference>
<dbReference type="Pfam" id="PF08241">
    <property type="entry name" value="Methyltransf_11"/>
    <property type="match status" value="1"/>
</dbReference>
<dbReference type="OrthoDB" id="2013972at2759"/>
<dbReference type="EMBL" id="LXJU01000007">
    <property type="protein sequence ID" value="OGE53543.1"/>
    <property type="molecule type" value="Genomic_DNA"/>
</dbReference>
<dbReference type="InterPro" id="IPR013216">
    <property type="entry name" value="Methyltransf_11"/>
</dbReference>
<evidence type="ECO:0000313" key="2">
    <source>
        <dbReference type="EMBL" id="OGE53543.1"/>
    </source>
</evidence>
<evidence type="ECO:0000259" key="1">
    <source>
        <dbReference type="Pfam" id="PF08241"/>
    </source>
</evidence>
<dbReference type="PANTHER" id="PTHR43591">
    <property type="entry name" value="METHYLTRANSFERASE"/>
    <property type="match status" value="1"/>
</dbReference>
<dbReference type="Gene3D" id="3.40.50.150">
    <property type="entry name" value="Vaccinia Virus protein VP39"/>
    <property type="match status" value="1"/>
</dbReference>
<organism evidence="2 3">
    <name type="scientific">Penicillium arizonense</name>
    <dbReference type="NCBI Taxonomy" id="1835702"/>
    <lineage>
        <taxon>Eukaryota</taxon>
        <taxon>Fungi</taxon>
        <taxon>Dikarya</taxon>
        <taxon>Ascomycota</taxon>
        <taxon>Pezizomycotina</taxon>
        <taxon>Eurotiomycetes</taxon>
        <taxon>Eurotiomycetidae</taxon>
        <taxon>Eurotiales</taxon>
        <taxon>Aspergillaceae</taxon>
        <taxon>Penicillium</taxon>
    </lineage>
</organism>
<name>A0A1F5LK07_PENAI</name>
<reference evidence="2 3" key="1">
    <citation type="journal article" date="2016" name="Sci. Rep.">
        <title>Penicillium arizonense, a new, genome sequenced fungal species, reveals a high chemical diversity in secreted metabolites.</title>
        <authorList>
            <person name="Grijseels S."/>
            <person name="Nielsen J.C."/>
            <person name="Randelovic M."/>
            <person name="Nielsen J."/>
            <person name="Nielsen K.F."/>
            <person name="Workman M."/>
            <person name="Frisvad J.C."/>
        </authorList>
    </citation>
    <scope>NUCLEOTIDE SEQUENCE [LARGE SCALE GENOMIC DNA]</scope>
    <source>
        <strain evidence="2 3">CBS 141311</strain>
    </source>
</reference>
<dbReference type="SUPFAM" id="SSF53335">
    <property type="entry name" value="S-adenosyl-L-methionine-dependent methyltransferases"/>
    <property type="match status" value="1"/>
</dbReference>
<feature type="domain" description="Methyltransferase type 11" evidence="1">
    <location>
        <begin position="55"/>
        <end position="158"/>
    </location>
</feature>
<dbReference type="AlphaFoldDB" id="A0A1F5LK07"/>
<dbReference type="GeneID" id="34575552"/>
<proteinExistence type="predicted"/>
<protein>
    <recommendedName>
        <fullName evidence="1">Methyltransferase type 11 domain-containing protein</fullName>
    </recommendedName>
</protein>
<keyword evidence="3" id="KW-1185">Reference proteome</keyword>
<comment type="caution">
    <text evidence="2">The sequence shown here is derived from an EMBL/GenBank/DDBJ whole genome shotgun (WGS) entry which is preliminary data.</text>
</comment>
<dbReference type="RefSeq" id="XP_022488981.1">
    <property type="nucleotide sequence ID" value="XM_022630818.1"/>
</dbReference>
<accession>A0A1F5LK07</accession>
<dbReference type="CDD" id="cd02440">
    <property type="entry name" value="AdoMet_MTases"/>
    <property type="match status" value="1"/>
</dbReference>
<dbReference type="Proteomes" id="UP000177622">
    <property type="component" value="Unassembled WGS sequence"/>
</dbReference>
<evidence type="ECO:0000313" key="3">
    <source>
        <dbReference type="Proteomes" id="UP000177622"/>
    </source>
</evidence>
<gene>
    <name evidence="2" type="ORF">PENARI_c007G02966</name>
</gene>